<evidence type="ECO:0000256" key="2">
    <source>
        <dbReference type="SAM" id="MobiDB-lite"/>
    </source>
</evidence>
<dbReference type="PANTHER" id="PTHR47642">
    <property type="entry name" value="ATP-DEPENDENT DNA HELICASE"/>
    <property type="match status" value="1"/>
</dbReference>
<comment type="caution">
    <text evidence="7">The sequence shown here is derived from an EMBL/GenBank/DDBJ whole genome shotgun (WGS) entry which is preliminary data.</text>
</comment>
<evidence type="ECO:0000259" key="6">
    <source>
        <dbReference type="Pfam" id="PF14529"/>
    </source>
</evidence>
<dbReference type="GO" id="GO:0005524">
    <property type="term" value="F:ATP binding"/>
    <property type="evidence" value="ECO:0007669"/>
    <property type="project" value="UniProtKB-KW"/>
</dbReference>
<keyword evidence="1" id="KW-0547">Nucleotide-binding</keyword>
<dbReference type="GO" id="GO:0006310">
    <property type="term" value="P:DNA recombination"/>
    <property type="evidence" value="ECO:0007669"/>
    <property type="project" value="UniProtKB-KW"/>
</dbReference>
<feature type="domain" description="DNA helicase Pif1-like DEAD-box helicase" evidence="3">
    <location>
        <begin position="776"/>
        <end position="942"/>
    </location>
</feature>
<keyword evidence="1" id="KW-0234">DNA repair</keyword>
<dbReference type="GO" id="GO:0043139">
    <property type="term" value="F:5'-3' DNA helicase activity"/>
    <property type="evidence" value="ECO:0007669"/>
    <property type="project" value="UniProtKB-EC"/>
</dbReference>
<feature type="domain" description="UvrD-like helicase C-terminal" evidence="4">
    <location>
        <begin position="1212"/>
        <end position="1257"/>
    </location>
</feature>
<accession>A0A8H7UQ50</accession>
<dbReference type="Pfam" id="PF05970">
    <property type="entry name" value="PIF1"/>
    <property type="match status" value="1"/>
</dbReference>
<keyword evidence="1" id="KW-0378">Hydrolase</keyword>
<dbReference type="GO" id="GO:0016787">
    <property type="term" value="F:hydrolase activity"/>
    <property type="evidence" value="ECO:0007669"/>
    <property type="project" value="UniProtKB-KW"/>
</dbReference>
<evidence type="ECO:0000256" key="1">
    <source>
        <dbReference type="RuleBase" id="RU363044"/>
    </source>
</evidence>
<dbReference type="Gene3D" id="3.40.50.300">
    <property type="entry name" value="P-loop containing nucleotide triphosphate hydrolases"/>
    <property type="match status" value="2"/>
</dbReference>
<protein>
    <recommendedName>
        <fullName evidence="1">ATP-dependent DNA helicase</fullName>
        <ecNumber evidence="1">5.6.2.3</ecNumber>
    </recommendedName>
</protein>
<dbReference type="GO" id="GO:0006281">
    <property type="term" value="P:DNA repair"/>
    <property type="evidence" value="ECO:0007669"/>
    <property type="project" value="UniProtKB-KW"/>
</dbReference>
<evidence type="ECO:0000313" key="8">
    <source>
        <dbReference type="Proteomes" id="UP000603453"/>
    </source>
</evidence>
<dbReference type="PANTHER" id="PTHR47642:SF5">
    <property type="entry name" value="ATP-DEPENDENT DNA HELICASE"/>
    <property type="match status" value="1"/>
</dbReference>
<keyword evidence="8" id="KW-1185">Reference proteome</keyword>
<gene>
    <name evidence="7" type="ORF">INT47_010694</name>
</gene>
<feature type="compositionally biased region" description="Acidic residues" evidence="2">
    <location>
        <begin position="535"/>
        <end position="548"/>
    </location>
</feature>
<feature type="compositionally biased region" description="Acidic residues" evidence="2">
    <location>
        <begin position="662"/>
        <end position="672"/>
    </location>
</feature>
<dbReference type="InterPro" id="IPR025476">
    <property type="entry name" value="Helitron_helicase-like"/>
</dbReference>
<dbReference type="GO" id="GO:0000723">
    <property type="term" value="P:telomere maintenance"/>
    <property type="evidence" value="ECO:0007669"/>
    <property type="project" value="InterPro"/>
</dbReference>
<evidence type="ECO:0000313" key="7">
    <source>
        <dbReference type="EMBL" id="KAG2191420.1"/>
    </source>
</evidence>
<comment type="similarity">
    <text evidence="1">Belongs to the helicase family.</text>
</comment>
<feature type="non-terminal residue" evidence="7">
    <location>
        <position position="1513"/>
    </location>
</feature>
<dbReference type="EMBL" id="JAEPRD010000417">
    <property type="protein sequence ID" value="KAG2191420.1"/>
    <property type="molecule type" value="Genomic_DNA"/>
</dbReference>
<keyword evidence="1" id="KW-0347">Helicase</keyword>
<dbReference type="InterPro" id="IPR036691">
    <property type="entry name" value="Endo/exonu/phosph_ase_sf"/>
</dbReference>
<name>A0A8H7UQ50_9FUNG</name>
<evidence type="ECO:0000259" key="4">
    <source>
        <dbReference type="Pfam" id="PF13538"/>
    </source>
</evidence>
<dbReference type="SUPFAM" id="SSF56219">
    <property type="entry name" value="DNase I-like"/>
    <property type="match status" value="1"/>
</dbReference>
<reference evidence="7" key="1">
    <citation type="submission" date="2020-12" db="EMBL/GenBank/DDBJ databases">
        <title>Metabolic potential, ecology and presence of endohyphal bacteria is reflected in genomic diversity of Mucoromycotina.</title>
        <authorList>
            <person name="Muszewska A."/>
            <person name="Okrasinska A."/>
            <person name="Steczkiewicz K."/>
            <person name="Drgas O."/>
            <person name="Orlowska M."/>
            <person name="Perlinska-Lenart U."/>
            <person name="Aleksandrzak-Piekarczyk T."/>
            <person name="Szatraj K."/>
            <person name="Zielenkiewicz U."/>
            <person name="Pilsyk S."/>
            <person name="Malc E."/>
            <person name="Mieczkowski P."/>
            <person name="Kruszewska J.S."/>
            <person name="Biernat P."/>
            <person name="Pawlowska J."/>
        </authorList>
    </citation>
    <scope>NUCLEOTIDE SEQUENCE</scope>
    <source>
        <strain evidence="7">WA0000017839</strain>
    </source>
</reference>
<feature type="domain" description="Endonuclease/exonuclease/phosphatase" evidence="6">
    <location>
        <begin position="1408"/>
        <end position="1496"/>
    </location>
</feature>
<dbReference type="OrthoDB" id="2287865at2759"/>
<dbReference type="Pfam" id="PF14214">
    <property type="entry name" value="Helitron_like_N"/>
    <property type="match status" value="1"/>
</dbReference>
<dbReference type="InterPro" id="IPR005135">
    <property type="entry name" value="Endo/exonuclease/phosphatase"/>
</dbReference>
<proteinExistence type="inferred from homology"/>
<feature type="region of interest" description="Disordered" evidence="2">
    <location>
        <begin position="662"/>
        <end position="681"/>
    </location>
</feature>
<comment type="catalytic activity">
    <reaction evidence="1">
        <text>ATP + H2O = ADP + phosphate + H(+)</text>
        <dbReference type="Rhea" id="RHEA:13065"/>
        <dbReference type="ChEBI" id="CHEBI:15377"/>
        <dbReference type="ChEBI" id="CHEBI:15378"/>
        <dbReference type="ChEBI" id="CHEBI:30616"/>
        <dbReference type="ChEBI" id="CHEBI:43474"/>
        <dbReference type="ChEBI" id="CHEBI:456216"/>
        <dbReference type="EC" id="5.6.2.3"/>
    </reaction>
</comment>
<feature type="domain" description="Helitron helicase-like" evidence="5">
    <location>
        <begin position="51"/>
        <end position="180"/>
    </location>
</feature>
<comment type="cofactor">
    <cofactor evidence="1">
        <name>Mg(2+)</name>
        <dbReference type="ChEBI" id="CHEBI:18420"/>
    </cofactor>
</comment>
<dbReference type="InterPro" id="IPR027417">
    <property type="entry name" value="P-loop_NTPase"/>
</dbReference>
<evidence type="ECO:0000259" key="3">
    <source>
        <dbReference type="Pfam" id="PF05970"/>
    </source>
</evidence>
<sequence length="1513" mass="171858">KSQLLKMCSNVNTILRKRKNTSSENQPSTAKDVSNDNYVTGLLSKDQAFKTFAGVRSSSEYCKNQKKNSMAMIRQYGIPSLFITVSAAETKWTELLCILKKIVDDDVMSEEEAETLSYDEKARLIQSDPITTARYFDHRFRELKKTWVAEDGPFCEYKISEHYFRIEFQHRGSPHVHMLIWLKDAPIYEDKECDTVDEAREVKKLICDFVDKIITCSKKWDGSPHTNDASRSNVDTWKSLVKTRQTHKHTSTCRRKRGGNDIVCRFNIPFMPMPYTKIMLPLDHSDYTPEEISEYKKMHKGIKDYLDENSTTLSDSEISFETFLELVNVPCPAEYFFALRSVLKINKIYIKREPNEVMVNNYSRKILSLFKANMDIQFILDPYACCTYVLDYINKTDKGMSKAMEGVYAKHKDDPKSKAFDLLKSLVTTYYNASEISAQEAAYNIIGIRMVESSTVTIFVPTSRPENRTHILKSQADLLKLSPDSTDCFIPGVIEHYVNRPDSLKNITLAQFASYYEVSKKHPSKNKKSRKRDDEENEDEAESENEETLQADTVEDVCFLCGGSPGEVFELKKDSGFIRRRSKSKVIRYYKFNIEKERSDYFRTLLMLFYPWRDEAMELLDVDTEKKNQENQNNIVFNKKAFCMIDDETLDGYMEQLNGEMEENETGSEDMDNSNQTSSESCDANNAFKRYTLDVDDSSEGDYHRSNDLFDDLNESTSRSNNGNKTYLEKITLADRLGKEQFYSLLSKLNVKQREYLMHVIDHVRYNRDRVTIRMFSTANESIKTFAPFYHFVTSGAGVGKSMLIKALYEALHLEFDSDRDLEMNTPPVLLTAPTGKAAFNIQGQTLHNAFQLPVSQNDNAALGALSASVSHSMSVGLKDVRVLIIDEISMVGVKIFGWIDQRLRTIFDATLPFGGISVIVLGDFFQLSPVAAKPLYTSSISKNAALALFGINIWDDLFKIMRQRDDLQFAIALNNMAVGKMTPQDINLFQSRVLPMTVEEMNLLSCGENIYPHLRVNVDQLSEERPICLFHRNVDVRSMNNAILDNMDTEVSISVGFDRATGEKTTASEKKFALELVRDDNSTHSLKNLSLLKQLKLKISARYMVMTNISTADGIVNGKTGYLKKIDYGRLKNTSASSSSAAVNKKPLRLWIKFDDERSGLGLRKNQALLREINNIIDDRWTMIEPVSLAITKVASLGIIINRKQFPIVPAEALTIHKSQGGTYKNVVVYNYGGSKMSRSLIYVACSRATTASGLVIISKTKKFLAPKSLEGESTSDLYLEIQRQKTIVLNPVFRGLTEKKSFQILSHNVQSLQAHFDQIVNDPVYISSDVILLNETWTLRDDCFDISGFKMVSSANCLGTVRKPLGSRCYISDKLGNNYASQSELFIGDNNSSVSVSFVTVDSSLYCSIYASPRTSQQLLLESLNFVLDQDYDYIVIAGDFNVNFNEESSKKSAILNLLEQKGLRSSLPSTVISTTKQKTLIDNIFTNKEILDSGTYISFTSYHEPLWLLT</sequence>
<dbReference type="InterPro" id="IPR027785">
    <property type="entry name" value="UvrD-like_helicase_C"/>
</dbReference>
<dbReference type="InterPro" id="IPR051055">
    <property type="entry name" value="PIF1_helicase"/>
</dbReference>
<evidence type="ECO:0000259" key="5">
    <source>
        <dbReference type="Pfam" id="PF14214"/>
    </source>
</evidence>
<keyword evidence="1" id="KW-0233">DNA recombination</keyword>
<dbReference type="CDD" id="cd18809">
    <property type="entry name" value="SF1_C_RecD"/>
    <property type="match status" value="1"/>
</dbReference>
<organism evidence="7 8">
    <name type="scientific">Mucor saturninus</name>
    <dbReference type="NCBI Taxonomy" id="64648"/>
    <lineage>
        <taxon>Eukaryota</taxon>
        <taxon>Fungi</taxon>
        <taxon>Fungi incertae sedis</taxon>
        <taxon>Mucoromycota</taxon>
        <taxon>Mucoromycotina</taxon>
        <taxon>Mucoromycetes</taxon>
        <taxon>Mucorales</taxon>
        <taxon>Mucorineae</taxon>
        <taxon>Mucoraceae</taxon>
        <taxon>Mucor</taxon>
    </lineage>
</organism>
<keyword evidence="1" id="KW-0227">DNA damage</keyword>
<dbReference type="SUPFAM" id="SSF52540">
    <property type="entry name" value="P-loop containing nucleoside triphosphate hydrolases"/>
    <property type="match status" value="2"/>
</dbReference>
<dbReference type="Gene3D" id="3.60.10.10">
    <property type="entry name" value="Endonuclease/exonuclease/phosphatase"/>
    <property type="match status" value="1"/>
</dbReference>
<dbReference type="Pfam" id="PF13538">
    <property type="entry name" value="UvrD_C_2"/>
    <property type="match status" value="1"/>
</dbReference>
<dbReference type="Proteomes" id="UP000603453">
    <property type="component" value="Unassembled WGS sequence"/>
</dbReference>
<dbReference type="EC" id="5.6.2.3" evidence="1"/>
<dbReference type="Pfam" id="PF14529">
    <property type="entry name" value="Exo_endo_phos_2"/>
    <property type="match status" value="1"/>
</dbReference>
<keyword evidence="1" id="KW-0067">ATP-binding</keyword>
<feature type="region of interest" description="Disordered" evidence="2">
    <location>
        <begin position="523"/>
        <end position="548"/>
    </location>
</feature>
<dbReference type="InterPro" id="IPR010285">
    <property type="entry name" value="DNA_helicase_pif1-like_DEAD"/>
</dbReference>